<evidence type="ECO:0000313" key="2">
    <source>
        <dbReference type="EMBL" id="KAL1115426.1"/>
    </source>
</evidence>
<sequence length="1007" mass="108248">MASKRRNMFYRNKKQEIDEATGGECGPTKGLDEAERTSSEPAGKCKDPCGSNLGVYYNTCRAIEELDTLQSRYQERYVGYETDAFTSSWWCDRGGGRGGGGGGGPRGTGGRPLTASAKKRARLNGWAVSPGRRLSHLARRRTAFGASQLRLAAARRGGAHGILVDLAAKSKTCVKLPSAKKTTKSPAVLRTAKSCPKRALFQSPEDDATAGRPPKPDDSFTSPVGCGRRPSTSTRRVLWPSSGSAKKRRNDGTPAKRRRSSVSRSLSFVDHRPKSADKAKLSNTHKQNMFQRLDAIFSLSDCGWSHYNSGDDGNRLSDRSLFVFSPCQSPPFVQLNLALLSVRSARVLSPAKFTEQNRTEFLAGCTEDRGLQALITDNIQQVSAPPHPFYPLFSVVHIDQQKLLWAVSTALKGEGIDQTDDRFKQAGTRLYKRCGLDWLERYEECDPAGGSTSEAMLDMARAHLPTILAALAAGAEAEPAPTEPPPDPVAIVSTLITDDLLPASAGPKTQSRVPEGGTPGVPEPAPSPGEAEDCEATSAVAQEVEVAHDEPAPPEPPHDGTSAMECDLDRSRTPPSGEFREEILPAVATPSKKRKRSPDDEGDGAVPPAQKFKFCVTTQPTSSKRFTRVVLDLSERARLRGDGFVSGVRRRTPTKGGAGGHRDSAGAHDASVIRVRRLQQHCDKTNGVPGENAVELCIPNCLLAEEPARPSDSKDGAESDPQLAYVDVGRLADRVDRIASVFKTMTQPKCGYRSEERVEYQVPPVFRLYSTRQYGGPDGVVVSVCNCHAEGSGFNSLRGPDWPLDPRASSMSVDKPDGGGGGWPERGGDGTRAAYRLSEVHKKKLLWAATKVLQDSGQLGGSDRKSKVASLLQQLKAEWPAEATRRGGGGAGGTSDRMLALARRLLEGKGDHLKVKLSLRQRHDTTRPVASDSATKLTLTIPDDAVSLDGGASVDTGMIAARVAELVAGALEDSCRVVLMKQEYDNGFKGFPDIPPDASSATRVAGE</sequence>
<dbReference type="AlphaFoldDB" id="A0ABD0XVX8"/>
<reference evidence="2 3" key="1">
    <citation type="submission" date="2024-07" db="EMBL/GenBank/DDBJ databases">
        <title>Chromosome-level genome assembly of the water stick insect Ranatra chinensis (Heteroptera: Nepidae).</title>
        <authorList>
            <person name="Liu X."/>
        </authorList>
    </citation>
    <scope>NUCLEOTIDE SEQUENCE [LARGE SCALE GENOMIC DNA]</scope>
    <source>
        <strain evidence="2">Cailab_2021Rc</strain>
        <tissue evidence="2">Muscle</tissue>
    </source>
</reference>
<feature type="compositionally biased region" description="Basic and acidic residues" evidence="1">
    <location>
        <begin position="30"/>
        <end position="44"/>
    </location>
</feature>
<proteinExistence type="predicted"/>
<feature type="region of interest" description="Disordered" evidence="1">
    <location>
        <begin position="806"/>
        <end position="828"/>
    </location>
</feature>
<gene>
    <name evidence="2" type="ORF">AAG570_007456</name>
</gene>
<feature type="region of interest" description="Disordered" evidence="1">
    <location>
        <begin position="194"/>
        <end position="281"/>
    </location>
</feature>
<organism evidence="2 3">
    <name type="scientific">Ranatra chinensis</name>
    <dbReference type="NCBI Taxonomy" id="642074"/>
    <lineage>
        <taxon>Eukaryota</taxon>
        <taxon>Metazoa</taxon>
        <taxon>Ecdysozoa</taxon>
        <taxon>Arthropoda</taxon>
        <taxon>Hexapoda</taxon>
        <taxon>Insecta</taxon>
        <taxon>Pterygota</taxon>
        <taxon>Neoptera</taxon>
        <taxon>Paraneoptera</taxon>
        <taxon>Hemiptera</taxon>
        <taxon>Heteroptera</taxon>
        <taxon>Panheteroptera</taxon>
        <taxon>Nepomorpha</taxon>
        <taxon>Nepidae</taxon>
        <taxon>Ranatrinae</taxon>
        <taxon>Ranatra</taxon>
    </lineage>
</organism>
<feature type="compositionally biased region" description="Gly residues" evidence="1">
    <location>
        <begin position="96"/>
        <end position="110"/>
    </location>
</feature>
<dbReference type="EMBL" id="JBFDAA010000020">
    <property type="protein sequence ID" value="KAL1115426.1"/>
    <property type="molecule type" value="Genomic_DNA"/>
</dbReference>
<feature type="region of interest" description="Disordered" evidence="1">
    <location>
        <begin position="96"/>
        <end position="115"/>
    </location>
</feature>
<evidence type="ECO:0000256" key="1">
    <source>
        <dbReference type="SAM" id="MobiDB-lite"/>
    </source>
</evidence>
<evidence type="ECO:0000313" key="3">
    <source>
        <dbReference type="Proteomes" id="UP001558652"/>
    </source>
</evidence>
<name>A0ABD0XVX8_9HEMI</name>
<keyword evidence="3" id="KW-1185">Reference proteome</keyword>
<accession>A0ABD0XVX8</accession>
<feature type="region of interest" description="Disordered" evidence="1">
    <location>
        <begin position="646"/>
        <end position="666"/>
    </location>
</feature>
<feature type="compositionally biased region" description="Basic and acidic residues" evidence="1">
    <location>
        <begin position="269"/>
        <end position="280"/>
    </location>
</feature>
<dbReference type="Proteomes" id="UP001558652">
    <property type="component" value="Unassembled WGS sequence"/>
</dbReference>
<protein>
    <submittedName>
        <fullName evidence="2">Uncharacterized protein</fullName>
    </submittedName>
</protein>
<feature type="compositionally biased region" description="Basic and acidic residues" evidence="1">
    <location>
        <begin position="567"/>
        <end position="583"/>
    </location>
</feature>
<feature type="region of interest" description="Disordered" evidence="1">
    <location>
        <begin position="501"/>
        <end position="608"/>
    </location>
</feature>
<feature type="compositionally biased region" description="Basic residues" evidence="1">
    <location>
        <begin position="245"/>
        <end position="261"/>
    </location>
</feature>
<comment type="caution">
    <text evidence="2">The sequence shown here is derived from an EMBL/GenBank/DDBJ whole genome shotgun (WGS) entry which is preliminary data.</text>
</comment>
<feature type="region of interest" description="Disordered" evidence="1">
    <location>
        <begin position="1"/>
        <end position="44"/>
    </location>
</feature>
<feature type="compositionally biased region" description="Basic residues" evidence="1">
    <location>
        <begin position="1"/>
        <end position="12"/>
    </location>
</feature>